<dbReference type="FunCoup" id="F6Y043">
    <property type="interactions" value="222"/>
</dbReference>
<dbReference type="HOGENOM" id="CLU_034893_2_0_1"/>
<evidence type="ECO:0000313" key="7">
    <source>
        <dbReference type="Proteomes" id="UP000008144"/>
    </source>
</evidence>
<reference evidence="6" key="4">
    <citation type="submission" date="2025-09" db="UniProtKB">
        <authorList>
            <consortium name="Ensembl"/>
        </authorList>
    </citation>
    <scope>IDENTIFICATION</scope>
</reference>
<name>F6Y043_CIOIN</name>
<evidence type="ECO:0000256" key="1">
    <source>
        <dbReference type="ARBA" id="ARBA00022723"/>
    </source>
</evidence>
<dbReference type="InterPro" id="IPR002893">
    <property type="entry name" value="Znf_MYND"/>
</dbReference>
<sequence length="348" mass="40415">LRDTKQIKMELGFVEEPENTWRLLRCYFPSKVGGKPAWLDPEHLPSVDDMECGCCHKPLVFLLQLYSPNDDKLDSFHRTIFVFCCTNGTCYSSENDAFPFKVFRSMLPKENDYYPADPPDYDEPNAIRECSQFTNLCGLCGNHGVKKCSRCREVQYCSKDHQVFHWKLLHKYQCSKPKDENNEVEMEKSILFSEKELVIEPEPTAPKKENTESEFENLKNHIQSGDYTEEELNDAVANVKSDKAFEKFQKQIAVEPEQVIRYQREGSVLWCSSENIPSKIPSCECGAQRQFEFQIMPQLLNHLKVDHSIEGPTIDWGTVAIYTCHDDCNISPYIKEYCWLQHFSKEAI</sequence>
<dbReference type="PROSITE" id="PS50865">
    <property type="entry name" value="ZF_MYND_2"/>
    <property type="match status" value="1"/>
</dbReference>
<keyword evidence="7" id="KW-1185">Reference proteome</keyword>
<dbReference type="GO" id="GO:0008270">
    <property type="term" value="F:zinc ion binding"/>
    <property type="evidence" value="ECO:0007669"/>
    <property type="project" value="UniProtKB-KW"/>
</dbReference>
<dbReference type="PANTHER" id="PTHR12298">
    <property type="entry name" value="PCDC2 PROGRAMMED CELL DEATH PROTEIN 2 -RELATED"/>
    <property type="match status" value="1"/>
</dbReference>
<dbReference type="PROSITE" id="PS01360">
    <property type="entry name" value="ZF_MYND_1"/>
    <property type="match status" value="1"/>
</dbReference>
<reference evidence="7" key="1">
    <citation type="journal article" date="2002" name="Science">
        <title>The draft genome of Ciona intestinalis: insights into chordate and vertebrate origins.</title>
        <authorList>
            <person name="Dehal P."/>
            <person name="Satou Y."/>
            <person name="Campbell R.K."/>
            <person name="Chapman J."/>
            <person name="Degnan B."/>
            <person name="De Tomaso A."/>
            <person name="Davidson B."/>
            <person name="Di Gregorio A."/>
            <person name="Gelpke M."/>
            <person name="Goodstein D.M."/>
            <person name="Harafuji N."/>
            <person name="Hastings K.E."/>
            <person name="Ho I."/>
            <person name="Hotta K."/>
            <person name="Huang W."/>
            <person name="Kawashima T."/>
            <person name="Lemaire P."/>
            <person name="Martinez D."/>
            <person name="Meinertzhagen I.A."/>
            <person name="Necula S."/>
            <person name="Nonaka M."/>
            <person name="Putnam N."/>
            <person name="Rash S."/>
            <person name="Saiga H."/>
            <person name="Satake M."/>
            <person name="Terry A."/>
            <person name="Yamada L."/>
            <person name="Wang H.G."/>
            <person name="Awazu S."/>
            <person name="Azumi K."/>
            <person name="Boore J."/>
            <person name="Branno M."/>
            <person name="Chin-Bow S."/>
            <person name="DeSantis R."/>
            <person name="Doyle S."/>
            <person name="Francino P."/>
            <person name="Keys D.N."/>
            <person name="Haga S."/>
            <person name="Hayashi H."/>
            <person name="Hino K."/>
            <person name="Imai K.S."/>
            <person name="Inaba K."/>
            <person name="Kano S."/>
            <person name="Kobayashi K."/>
            <person name="Kobayashi M."/>
            <person name="Lee B.I."/>
            <person name="Makabe K.W."/>
            <person name="Manohar C."/>
            <person name="Matassi G."/>
            <person name="Medina M."/>
            <person name="Mochizuki Y."/>
            <person name="Mount S."/>
            <person name="Morishita T."/>
            <person name="Miura S."/>
            <person name="Nakayama A."/>
            <person name="Nishizaka S."/>
            <person name="Nomoto H."/>
            <person name="Ohta F."/>
            <person name="Oishi K."/>
            <person name="Rigoutsos I."/>
            <person name="Sano M."/>
            <person name="Sasaki A."/>
            <person name="Sasakura Y."/>
            <person name="Shoguchi E."/>
            <person name="Shin-i T."/>
            <person name="Spagnuolo A."/>
            <person name="Stainier D."/>
            <person name="Suzuki M.M."/>
            <person name="Tassy O."/>
            <person name="Takatori N."/>
            <person name="Tokuoka M."/>
            <person name="Yagi K."/>
            <person name="Yoshizaki F."/>
            <person name="Wada S."/>
            <person name="Zhang C."/>
            <person name="Hyatt P.D."/>
            <person name="Larimer F."/>
            <person name="Detter C."/>
            <person name="Doggett N."/>
            <person name="Glavina T."/>
            <person name="Hawkins T."/>
            <person name="Richardson P."/>
            <person name="Lucas S."/>
            <person name="Kohara Y."/>
            <person name="Levine M."/>
            <person name="Satoh N."/>
            <person name="Rokhsar D.S."/>
        </authorList>
    </citation>
    <scope>NUCLEOTIDE SEQUENCE [LARGE SCALE GENOMIC DNA]</scope>
</reference>
<dbReference type="GO" id="GO:0005737">
    <property type="term" value="C:cytoplasm"/>
    <property type="evidence" value="ECO:0007669"/>
    <property type="project" value="InterPro"/>
</dbReference>
<evidence type="ECO:0000259" key="5">
    <source>
        <dbReference type="PROSITE" id="PS50865"/>
    </source>
</evidence>
<dbReference type="Proteomes" id="UP000008144">
    <property type="component" value="Chromosome 8"/>
</dbReference>
<evidence type="ECO:0000256" key="4">
    <source>
        <dbReference type="PROSITE-ProRule" id="PRU00134"/>
    </source>
</evidence>
<reference evidence="6" key="3">
    <citation type="submission" date="2025-08" db="UniProtKB">
        <authorList>
            <consortium name="Ensembl"/>
        </authorList>
    </citation>
    <scope>IDENTIFICATION</scope>
</reference>
<evidence type="ECO:0000313" key="6">
    <source>
        <dbReference type="Ensembl" id="ENSCINP00000013855.3"/>
    </source>
</evidence>
<dbReference type="GeneTree" id="ENSGT00940000156603"/>
<accession>F6Y043</accession>
<protein>
    <submittedName>
        <fullName evidence="6">Programmed cell death protein 2</fullName>
    </submittedName>
</protein>
<dbReference type="Pfam" id="PF01753">
    <property type="entry name" value="zf-MYND"/>
    <property type="match status" value="1"/>
</dbReference>
<organism evidence="6 7">
    <name type="scientific">Ciona intestinalis</name>
    <name type="common">Transparent sea squirt</name>
    <name type="synonym">Ascidia intestinalis</name>
    <dbReference type="NCBI Taxonomy" id="7719"/>
    <lineage>
        <taxon>Eukaryota</taxon>
        <taxon>Metazoa</taxon>
        <taxon>Chordata</taxon>
        <taxon>Tunicata</taxon>
        <taxon>Ascidiacea</taxon>
        <taxon>Phlebobranchia</taxon>
        <taxon>Cionidae</taxon>
        <taxon>Ciona</taxon>
    </lineage>
</organism>
<evidence type="ECO:0000256" key="3">
    <source>
        <dbReference type="ARBA" id="ARBA00022833"/>
    </source>
</evidence>
<dbReference type="PANTHER" id="PTHR12298:SF4">
    <property type="entry name" value="PROGRAMMED CELL DEATH PROTEIN 2"/>
    <property type="match status" value="1"/>
</dbReference>
<reference evidence="6" key="2">
    <citation type="journal article" date="2008" name="Genome Biol.">
        <title>Improved genome assembly and evidence-based global gene model set for the chordate Ciona intestinalis: new insight into intron and operon populations.</title>
        <authorList>
            <person name="Satou Y."/>
            <person name="Mineta K."/>
            <person name="Ogasawara M."/>
            <person name="Sasakura Y."/>
            <person name="Shoguchi E."/>
            <person name="Ueno K."/>
            <person name="Yamada L."/>
            <person name="Matsumoto J."/>
            <person name="Wasserscheid J."/>
            <person name="Dewar K."/>
            <person name="Wiley G.B."/>
            <person name="Macmil S.L."/>
            <person name="Roe B.A."/>
            <person name="Zeller R.W."/>
            <person name="Hastings K.E."/>
            <person name="Lemaire P."/>
            <person name="Lindquist E."/>
            <person name="Endo T."/>
            <person name="Hotta K."/>
            <person name="Inaba K."/>
        </authorList>
    </citation>
    <scope>NUCLEOTIDE SEQUENCE [LARGE SCALE GENOMIC DNA]</scope>
    <source>
        <strain evidence="6">wild type</strain>
    </source>
</reference>
<dbReference type="InterPro" id="IPR007320">
    <property type="entry name" value="PDCD2_C"/>
</dbReference>
<evidence type="ECO:0000256" key="2">
    <source>
        <dbReference type="ARBA" id="ARBA00022771"/>
    </source>
</evidence>
<keyword evidence="1" id="KW-0479">Metal-binding</keyword>
<gene>
    <name evidence="6" type="primary">LOC100179215</name>
</gene>
<dbReference type="SUPFAM" id="SSF144232">
    <property type="entry name" value="HIT/MYND zinc finger-like"/>
    <property type="match status" value="1"/>
</dbReference>
<dbReference type="GO" id="GO:0005634">
    <property type="term" value="C:nucleus"/>
    <property type="evidence" value="ECO:0000318"/>
    <property type="project" value="GO_Central"/>
</dbReference>
<dbReference type="Ensembl" id="ENSCINT00000013855.3">
    <property type="protein sequence ID" value="ENSCINP00000013855.3"/>
    <property type="gene ID" value="ENSCING00000013304.2"/>
</dbReference>
<keyword evidence="3" id="KW-0862">Zinc</keyword>
<dbReference type="InParanoid" id="F6Y043"/>
<proteinExistence type="predicted"/>
<feature type="domain" description="MYND-type" evidence="5">
    <location>
        <begin position="137"/>
        <end position="174"/>
    </location>
</feature>
<dbReference type="Gene3D" id="6.10.140.2220">
    <property type="match status" value="1"/>
</dbReference>
<dbReference type="EMBL" id="EAAA01002621">
    <property type="status" value="NOT_ANNOTATED_CDS"/>
    <property type="molecule type" value="Genomic_DNA"/>
</dbReference>
<dbReference type="AlphaFoldDB" id="F6Y043"/>
<dbReference type="OMA" id="HQVIRYS"/>
<dbReference type="STRING" id="7719.ENSCINP00000013855"/>
<keyword evidence="2 4" id="KW-0863">Zinc-finger</keyword>
<dbReference type="Pfam" id="PF04194">
    <property type="entry name" value="PDCD2_C"/>
    <property type="match status" value="1"/>
</dbReference>